<dbReference type="EC" id="3.4.16.4" evidence="3"/>
<dbReference type="Gene3D" id="3.50.80.20">
    <property type="entry name" value="D-Ala-D-Ala carboxypeptidase C, peptidase S13"/>
    <property type="match status" value="1"/>
</dbReference>
<dbReference type="RefSeq" id="WP_098037446.1">
    <property type="nucleotide sequence ID" value="NZ_CWGJ01000004.1"/>
</dbReference>
<dbReference type="GO" id="GO:0009002">
    <property type="term" value="F:serine-type D-Ala-D-Ala carboxypeptidase activity"/>
    <property type="evidence" value="ECO:0007669"/>
    <property type="project" value="UniProtKB-EC"/>
</dbReference>
<dbReference type="EMBL" id="CWGJ01000004">
    <property type="protein sequence ID" value="CRX37584.1"/>
    <property type="molecule type" value="Genomic_DNA"/>
</dbReference>
<organism evidence="3 4">
    <name type="scientific">Estrella lausannensis</name>
    <dbReference type="NCBI Taxonomy" id="483423"/>
    <lineage>
        <taxon>Bacteria</taxon>
        <taxon>Pseudomonadati</taxon>
        <taxon>Chlamydiota</taxon>
        <taxon>Chlamydiia</taxon>
        <taxon>Parachlamydiales</taxon>
        <taxon>Candidatus Criblamydiaceae</taxon>
        <taxon>Estrella</taxon>
    </lineage>
</organism>
<dbReference type="Proteomes" id="UP000220251">
    <property type="component" value="Unassembled WGS sequence"/>
</dbReference>
<dbReference type="SUPFAM" id="SSF56601">
    <property type="entry name" value="beta-lactamase/transpeptidase-like"/>
    <property type="match status" value="1"/>
</dbReference>
<protein>
    <submittedName>
        <fullName evidence="3">D-alanyl-D-alanine carboxypeptidase</fullName>
        <ecNumber evidence="3">3.4.16.4</ecNumber>
    </submittedName>
</protein>
<evidence type="ECO:0000256" key="2">
    <source>
        <dbReference type="ARBA" id="ARBA00022801"/>
    </source>
</evidence>
<comment type="similarity">
    <text evidence="1">Belongs to the peptidase S13 family.</text>
</comment>
<dbReference type="OrthoDB" id="9802627at2"/>
<evidence type="ECO:0000313" key="4">
    <source>
        <dbReference type="Proteomes" id="UP000220251"/>
    </source>
</evidence>
<keyword evidence="3" id="KW-0121">Carboxypeptidase</keyword>
<dbReference type="Gene3D" id="3.40.710.10">
    <property type="entry name" value="DD-peptidase/beta-lactamase superfamily"/>
    <property type="match status" value="2"/>
</dbReference>
<proteinExistence type="inferred from homology"/>
<sequence>MNPLINKSLVATGVVVKAVIALGFLSSSLLSGNETKLPEEMQKIMDQKKYEHAIWGVYVKDLDSGEVLFDVNARKLFSPASTTKLVSVSALLHAFGDDYRFKTPVYAAGKIENSKLDGDLVLVGQGDLTMGGRQSSPDTISYTKMDHIVANDVPGAILTPEDPLHGMQELARQVAEKGIKEITGEIIIDDTLFEATEKRGLMLTPLIINENLIDVIIKPAEPGKEALMSWRPQVPGYSVVNKVKTVEKGGPLDVNITPDEEGKHIVVEGTIPADQTELVRTSPIKDPSSFAKAAFIQALKQRGINVTGRAAKGKERKPLKSYEGLETVALYTSPPLSEYAKLILKVSHNLGADLIPLLLASKEGKKSFDEGMRMIGEFAEKEVKLSSDSFVLIDAAGGNENRLTPEAEIELLSYMRKKPAPSFQRFFDALPILGVDGSLEDFAAKTPAKGKVRAKPGTGIAFNTSTGKFFLITQAYAGYIEGKNGHLHAYIVVVNNASLPEIGDIFQIFEEEGQLSDIIYSKTDGKK</sequence>
<dbReference type="AlphaFoldDB" id="A0A0H5DQ00"/>
<reference evidence="4" key="1">
    <citation type="submission" date="2015-06" db="EMBL/GenBank/DDBJ databases">
        <authorList>
            <person name="Bertelli C."/>
        </authorList>
    </citation>
    <scope>NUCLEOTIDE SEQUENCE [LARGE SCALE GENOMIC DNA]</scope>
    <source>
        <strain evidence="4">CRIB-30</strain>
    </source>
</reference>
<dbReference type="GO" id="GO:0000270">
    <property type="term" value="P:peptidoglycan metabolic process"/>
    <property type="evidence" value="ECO:0007669"/>
    <property type="project" value="TreeGrafter"/>
</dbReference>
<dbReference type="PANTHER" id="PTHR30023">
    <property type="entry name" value="D-ALANYL-D-ALANINE CARBOXYPEPTIDASE"/>
    <property type="match status" value="1"/>
</dbReference>
<dbReference type="PANTHER" id="PTHR30023:SF0">
    <property type="entry name" value="PENICILLIN-SENSITIVE CARBOXYPEPTIDASE A"/>
    <property type="match status" value="1"/>
</dbReference>
<evidence type="ECO:0000256" key="1">
    <source>
        <dbReference type="ARBA" id="ARBA00006096"/>
    </source>
</evidence>
<gene>
    <name evidence="3" type="primary">dac</name>
    <name evidence="3" type="ORF">ELAC_0223</name>
</gene>
<name>A0A0H5DQ00_9BACT</name>
<dbReference type="GO" id="GO:0006508">
    <property type="term" value="P:proteolysis"/>
    <property type="evidence" value="ECO:0007669"/>
    <property type="project" value="InterPro"/>
</dbReference>
<evidence type="ECO:0000313" key="3">
    <source>
        <dbReference type="EMBL" id="CRX37584.1"/>
    </source>
</evidence>
<dbReference type="InterPro" id="IPR012338">
    <property type="entry name" value="Beta-lactam/transpept-like"/>
</dbReference>
<keyword evidence="2 3" id="KW-0378">Hydrolase</keyword>
<dbReference type="NCBIfam" id="TIGR00666">
    <property type="entry name" value="PBP4"/>
    <property type="match status" value="1"/>
</dbReference>
<keyword evidence="3" id="KW-0645">Protease</keyword>
<accession>A0A0H5DQ00</accession>
<dbReference type="InterPro" id="IPR000667">
    <property type="entry name" value="Peptidase_S13"/>
</dbReference>
<keyword evidence="4" id="KW-1185">Reference proteome</keyword>
<dbReference type="Pfam" id="PF02113">
    <property type="entry name" value="Peptidase_S13"/>
    <property type="match status" value="1"/>
</dbReference>